<dbReference type="InterPro" id="IPR040079">
    <property type="entry name" value="Glutathione_S-Trfase"/>
</dbReference>
<evidence type="ECO:0000256" key="5">
    <source>
        <dbReference type="ARBA" id="ARBA00074965"/>
    </source>
</evidence>
<dbReference type="Gene3D" id="1.20.1050.10">
    <property type="match status" value="1"/>
</dbReference>
<evidence type="ECO:0000256" key="6">
    <source>
        <dbReference type="RuleBase" id="RU003494"/>
    </source>
</evidence>
<dbReference type="SFLD" id="SFLDG00358">
    <property type="entry name" value="Main_(cytGST)"/>
    <property type="match status" value="1"/>
</dbReference>
<evidence type="ECO:0000256" key="3">
    <source>
        <dbReference type="ARBA" id="ARBA00022679"/>
    </source>
</evidence>
<sequence>MGVDLLSYWVTPYGMRVQVALAEKGVEYEFKEENLLVGKSPLLLQSNPVHKKIPVLLHDGKPVCESLVILSYIDEAWPETAPMLPPAADPLARAHARFWADFVDKKIMDGSVNIWKSNGEAAAEAAKAFIESLKVLEGELGEKKYFGGEGFGLVDITLAPLMAWYYAYEKYGGFSMEAEVPKLMAWGKRCLERESVAKSLPEPEKVYVFVGQVRKMFGLE</sequence>
<dbReference type="SFLD" id="SFLDS00019">
    <property type="entry name" value="Glutathione_Transferase_(cytos"/>
    <property type="match status" value="1"/>
</dbReference>
<proteinExistence type="inferred from homology"/>
<comment type="similarity">
    <text evidence="6">Belongs to the GST superfamily.</text>
</comment>
<dbReference type="InterPro" id="IPR036249">
    <property type="entry name" value="Thioredoxin-like_sf"/>
</dbReference>
<dbReference type="AlphaFoldDB" id="A0AAQ3PZG6"/>
<dbReference type="Pfam" id="PF02798">
    <property type="entry name" value="GST_N"/>
    <property type="match status" value="1"/>
</dbReference>
<dbReference type="GO" id="GO:0006749">
    <property type="term" value="P:glutathione metabolic process"/>
    <property type="evidence" value="ECO:0007669"/>
    <property type="project" value="InterPro"/>
</dbReference>
<dbReference type="PROSITE" id="PS50405">
    <property type="entry name" value="GST_CTER"/>
    <property type="match status" value="1"/>
</dbReference>
<keyword evidence="3" id="KW-0808">Transferase</keyword>
<dbReference type="PANTHER" id="PTHR11260">
    <property type="entry name" value="GLUTATHIONE S-TRANSFERASE, GST, SUPERFAMILY, GST DOMAIN CONTAINING"/>
    <property type="match status" value="1"/>
</dbReference>
<dbReference type="FunFam" id="1.20.1050.10:FF:000018">
    <property type="entry name" value="Glutathione S-transferase U20"/>
    <property type="match status" value="1"/>
</dbReference>
<accession>A0AAQ3PZG6</accession>
<dbReference type="CDD" id="cd03058">
    <property type="entry name" value="GST_N_Tau"/>
    <property type="match status" value="1"/>
</dbReference>
<dbReference type="SUPFAM" id="SSF52833">
    <property type="entry name" value="Thioredoxin-like"/>
    <property type="match status" value="1"/>
</dbReference>
<dbReference type="InterPro" id="IPR045073">
    <property type="entry name" value="Omega/Tau-like"/>
</dbReference>
<dbReference type="EMBL" id="CP136890">
    <property type="protein sequence ID" value="WOK91719.1"/>
    <property type="molecule type" value="Genomic_DNA"/>
</dbReference>
<organism evidence="9 10">
    <name type="scientific">Canna indica</name>
    <name type="common">Indian-shot</name>
    <dbReference type="NCBI Taxonomy" id="4628"/>
    <lineage>
        <taxon>Eukaryota</taxon>
        <taxon>Viridiplantae</taxon>
        <taxon>Streptophyta</taxon>
        <taxon>Embryophyta</taxon>
        <taxon>Tracheophyta</taxon>
        <taxon>Spermatophyta</taxon>
        <taxon>Magnoliopsida</taxon>
        <taxon>Liliopsida</taxon>
        <taxon>Zingiberales</taxon>
        <taxon>Cannaceae</taxon>
        <taxon>Canna</taxon>
    </lineage>
</organism>
<dbReference type="SUPFAM" id="SSF47616">
    <property type="entry name" value="GST C-terminal domain-like"/>
    <property type="match status" value="1"/>
</dbReference>
<dbReference type="InterPro" id="IPR004045">
    <property type="entry name" value="Glutathione_S-Trfase_N"/>
</dbReference>
<dbReference type="InterPro" id="IPR010987">
    <property type="entry name" value="Glutathione-S-Trfase_C-like"/>
</dbReference>
<gene>
    <name evidence="9" type="ORF">Cni_G00410</name>
</gene>
<name>A0AAQ3PZG6_9LILI</name>
<dbReference type="InterPro" id="IPR045074">
    <property type="entry name" value="GST_C_Tau"/>
</dbReference>
<dbReference type="SFLD" id="SFLDG01152">
    <property type="entry name" value="Main.3:_Omega-_and_Tau-like"/>
    <property type="match status" value="1"/>
</dbReference>
<feature type="domain" description="GST N-terminal" evidence="7">
    <location>
        <begin position="1"/>
        <end position="81"/>
    </location>
</feature>
<feature type="domain" description="GST C-terminal" evidence="8">
    <location>
        <begin position="89"/>
        <end position="209"/>
    </location>
</feature>
<dbReference type="Gene3D" id="3.40.30.10">
    <property type="entry name" value="Glutaredoxin"/>
    <property type="match status" value="1"/>
</dbReference>
<reference evidence="9 10" key="1">
    <citation type="submission" date="2023-10" db="EMBL/GenBank/DDBJ databases">
        <title>Chromosome-scale genome assembly provides insights into flower coloration mechanisms of Canna indica.</title>
        <authorList>
            <person name="Li C."/>
        </authorList>
    </citation>
    <scope>NUCLEOTIDE SEQUENCE [LARGE SCALE GENOMIC DNA]</scope>
    <source>
        <tissue evidence="9">Flower</tissue>
    </source>
</reference>
<protein>
    <recommendedName>
        <fullName evidence="5">Probable glutathione S-transferase GSTU1</fullName>
        <ecNumber evidence="2">2.5.1.18</ecNumber>
    </recommendedName>
</protein>
<evidence type="ECO:0000256" key="1">
    <source>
        <dbReference type="ARBA" id="ARBA00003701"/>
    </source>
</evidence>
<dbReference type="Pfam" id="PF00043">
    <property type="entry name" value="GST_C"/>
    <property type="match status" value="1"/>
</dbReference>
<dbReference type="InterPro" id="IPR036282">
    <property type="entry name" value="Glutathione-S-Trfase_C_sf"/>
</dbReference>
<evidence type="ECO:0000256" key="4">
    <source>
        <dbReference type="ARBA" id="ARBA00047960"/>
    </source>
</evidence>
<dbReference type="CDD" id="cd03185">
    <property type="entry name" value="GST_C_Tau"/>
    <property type="match status" value="1"/>
</dbReference>
<dbReference type="EC" id="2.5.1.18" evidence="2"/>
<dbReference type="GO" id="GO:0005737">
    <property type="term" value="C:cytoplasm"/>
    <property type="evidence" value="ECO:0007669"/>
    <property type="project" value="TreeGrafter"/>
</dbReference>
<evidence type="ECO:0000259" key="8">
    <source>
        <dbReference type="PROSITE" id="PS50405"/>
    </source>
</evidence>
<dbReference type="FunFam" id="3.40.30.10:FF:000014">
    <property type="entry name" value="Tau class glutathione S-transferase"/>
    <property type="match status" value="1"/>
</dbReference>
<evidence type="ECO:0000313" key="9">
    <source>
        <dbReference type="EMBL" id="WOK91719.1"/>
    </source>
</evidence>
<dbReference type="Proteomes" id="UP001327560">
    <property type="component" value="Chromosome 1"/>
</dbReference>
<keyword evidence="10" id="KW-1185">Reference proteome</keyword>
<dbReference type="PANTHER" id="PTHR11260:SF781">
    <property type="entry name" value="GLUTATHIONE S-TRANSFERASE U19"/>
    <property type="match status" value="1"/>
</dbReference>
<evidence type="ECO:0000259" key="7">
    <source>
        <dbReference type="PROSITE" id="PS50404"/>
    </source>
</evidence>
<comment type="catalytic activity">
    <reaction evidence="4">
        <text>RX + glutathione = an S-substituted glutathione + a halide anion + H(+)</text>
        <dbReference type="Rhea" id="RHEA:16437"/>
        <dbReference type="ChEBI" id="CHEBI:15378"/>
        <dbReference type="ChEBI" id="CHEBI:16042"/>
        <dbReference type="ChEBI" id="CHEBI:17792"/>
        <dbReference type="ChEBI" id="CHEBI:57925"/>
        <dbReference type="ChEBI" id="CHEBI:90779"/>
        <dbReference type="EC" id="2.5.1.18"/>
    </reaction>
</comment>
<dbReference type="PROSITE" id="PS50404">
    <property type="entry name" value="GST_NTER"/>
    <property type="match status" value="1"/>
</dbReference>
<comment type="function">
    <text evidence="1">Conjugation of reduced glutathione to a wide number of exogenous and endogenous hydrophobic electrophiles.</text>
</comment>
<evidence type="ECO:0000256" key="2">
    <source>
        <dbReference type="ARBA" id="ARBA00012452"/>
    </source>
</evidence>
<dbReference type="GO" id="GO:0004364">
    <property type="term" value="F:glutathione transferase activity"/>
    <property type="evidence" value="ECO:0007669"/>
    <property type="project" value="UniProtKB-EC"/>
</dbReference>
<dbReference type="InterPro" id="IPR004046">
    <property type="entry name" value="GST_C"/>
</dbReference>
<evidence type="ECO:0000313" key="10">
    <source>
        <dbReference type="Proteomes" id="UP001327560"/>
    </source>
</evidence>